<organism evidence="4">
    <name type="scientific">Salpingoeca rosetta (strain ATCC 50818 / BSB-021)</name>
    <dbReference type="NCBI Taxonomy" id="946362"/>
    <lineage>
        <taxon>Eukaryota</taxon>
        <taxon>Choanoflagellata</taxon>
        <taxon>Craspedida</taxon>
        <taxon>Salpingoecidae</taxon>
        <taxon>Salpingoeca</taxon>
    </lineage>
</organism>
<protein>
    <submittedName>
        <fullName evidence="3">Uncharacterized protein</fullName>
    </submittedName>
</protein>
<reference evidence="3" key="1">
    <citation type="submission" date="2009-08" db="EMBL/GenBank/DDBJ databases">
        <title>Annotation of Salpingoeca rosetta.</title>
        <authorList>
            <consortium name="The Broad Institute Genome Sequencing Platform"/>
            <person name="Russ C."/>
            <person name="Cuomo C."/>
            <person name="Burger G."/>
            <person name="Gray M.W."/>
            <person name="Holland P.W.H."/>
            <person name="King N."/>
            <person name="Lang F.B.F."/>
            <person name="Roger A.J."/>
            <person name="Ruiz-Trillo I."/>
            <person name="Young S.K."/>
            <person name="Zeng Q."/>
            <person name="Gargeya S."/>
            <person name="Alvarado L."/>
            <person name="Berlin A."/>
            <person name="Chapman S.B."/>
            <person name="Chen Z."/>
            <person name="Freedman E."/>
            <person name="Gellesch M."/>
            <person name="Goldberg J."/>
            <person name="Griggs A."/>
            <person name="Gujja S."/>
            <person name="Heilman E."/>
            <person name="Heiman D."/>
            <person name="Howarth C."/>
            <person name="Mehta T."/>
            <person name="Neiman D."/>
            <person name="Pearson M."/>
            <person name="Roberts A."/>
            <person name="Saif S."/>
            <person name="Shea T."/>
            <person name="Shenoy N."/>
            <person name="Sisk P."/>
            <person name="Stolte C."/>
            <person name="Sykes S."/>
            <person name="White J."/>
            <person name="Yandava C."/>
            <person name="Haas B."/>
            <person name="Nusbaum C."/>
            <person name="Birren B."/>
        </authorList>
    </citation>
    <scope>NUCLEOTIDE SEQUENCE [LARGE SCALE GENOMIC DNA]</scope>
    <source>
        <strain evidence="3">ATCC 50818</strain>
    </source>
</reference>
<dbReference type="RefSeq" id="XP_004989157.1">
    <property type="nucleotide sequence ID" value="XM_004989100.1"/>
</dbReference>
<keyword evidence="4" id="KW-1185">Reference proteome</keyword>
<dbReference type="EMBL" id="GL832985">
    <property type="protein sequence ID" value="EGD79388.1"/>
    <property type="molecule type" value="Genomic_DNA"/>
</dbReference>
<dbReference type="KEGG" id="sre:PTSG_09798"/>
<sequence length="335" mass="36920">MKPPVPEVKVSRHALFLTLSSLAVALCVTVIALDFALLSVFYLKVRDSFYHFQDVKECPAANAVLCCSAVQQCPSHPNATQCVDDHSWSGNCCVRTDDVGLFYVVAVLFFVIFVVQVLDLATKVVQCRNPSEHVLVKLWEVLLALISLGIAVGLVVISSVLSGSTAPFCYSDDVTQRQLQAAFGGFVNLFQLSIVEVTLISILTVLDFVLVFGIVRPNMERVRERRERKKQRRRERRERRKRAKQRGSDATSSVDVGNDVVYDIGDADDDDDDDHKALAETTLENISDADDDDGDGGGDNDINRGGARGDMMGDDEEDMGMDKPLTEKVEGFGSH</sequence>
<keyword evidence="2" id="KW-0812">Transmembrane</keyword>
<evidence type="ECO:0000256" key="2">
    <source>
        <dbReference type="SAM" id="Phobius"/>
    </source>
</evidence>
<feature type="transmembrane region" description="Helical" evidence="2">
    <location>
        <begin position="101"/>
        <end position="121"/>
    </location>
</feature>
<feature type="transmembrane region" description="Helical" evidence="2">
    <location>
        <begin position="141"/>
        <end position="161"/>
    </location>
</feature>
<feature type="region of interest" description="Disordered" evidence="1">
    <location>
        <begin position="281"/>
        <end position="335"/>
    </location>
</feature>
<evidence type="ECO:0000313" key="4">
    <source>
        <dbReference type="Proteomes" id="UP000007799"/>
    </source>
</evidence>
<feature type="transmembrane region" description="Helical" evidence="2">
    <location>
        <begin position="21"/>
        <end position="43"/>
    </location>
</feature>
<feature type="compositionally biased region" description="Basic residues" evidence="1">
    <location>
        <begin position="226"/>
        <end position="245"/>
    </location>
</feature>
<feature type="region of interest" description="Disordered" evidence="1">
    <location>
        <begin position="223"/>
        <end position="255"/>
    </location>
</feature>
<dbReference type="AlphaFoldDB" id="F2UP33"/>
<feature type="transmembrane region" description="Helical" evidence="2">
    <location>
        <begin position="189"/>
        <end position="215"/>
    </location>
</feature>
<keyword evidence="2" id="KW-1133">Transmembrane helix</keyword>
<keyword evidence="2" id="KW-0472">Membrane</keyword>
<dbReference type="Proteomes" id="UP000007799">
    <property type="component" value="Unassembled WGS sequence"/>
</dbReference>
<evidence type="ECO:0000313" key="3">
    <source>
        <dbReference type="EMBL" id="EGD79388.1"/>
    </source>
</evidence>
<gene>
    <name evidence="3" type="ORF">PTSG_09798</name>
</gene>
<accession>F2UP33</accession>
<feature type="compositionally biased region" description="Basic and acidic residues" evidence="1">
    <location>
        <begin position="320"/>
        <end position="335"/>
    </location>
</feature>
<dbReference type="InParanoid" id="F2UP33"/>
<feature type="compositionally biased region" description="Acidic residues" evidence="1">
    <location>
        <begin position="287"/>
        <end position="298"/>
    </location>
</feature>
<proteinExistence type="predicted"/>
<evidence type="ECO:0000256" key="1">
    <source>
        <dbReference type="SAM" id="MobiDB-lite"/>
    </source>
</evidence>
<name>F2UP33_SALR5</name>
<dbReference type="GeneID" id="16069699"/>